<evidence type="ECO:0000256" key="1">
    <source>
        <dbReference type="SAM" id="Phobius"/>
    </source>
</evidence>
<reference evidence="2" key="2">
    <citation type="submission" date="2021-10" db="EMBL/GenBank/DDBJ databases">
        <title>Phylogenomics reveals ancestral predisposition of the termite-cultivated fungus Termitomyces towards a domesticated lifestyle.</title>
        <authorList>
            <person name="Auxier B."/>
            <person name="Grum-Grzhimaylo A."/>
            <person name="Cardenas M.E."/>
            <person name="Lodge J.D."/>
            <person name="Laessoe T."/>
            <person name="Pedersen O."/>
            <person name="Smith M.E."/>
            <person name="Kuyper T.W."/>
            <person name="Franco-Molano E.A."/>
            <person name="Baroni T.J."/>
            <person name="Aanen D.K."/>
        </authorList>
    </citation>
    <scope>NUCLEOTIDE SEQUENCE</scope>
    <source>
        <strain evidence="2">D49</strain>
    </source>
</reference>
<evidence type="ECO:0000313" key="2">
    <source>
        <dbReference type="EMBL" id="KAG5634725.1"/>
    </source>
</evidence>
<dbReference type="AlphaFoldDB" id="A0A9P7K3A6"/>
<dbReference type="Proteomes" id="UP000717328">
    <property type="component" value="Unassembled WGS sequence"/>
</dbReference>
<gene>
    <name evidence="2" type="ORF">H0H81_000995</name>
</gene>
<evidence type="ECO:0000313" key="3">
    <source>
        <dbReference type="Proteomes" id="UP000717328"/>
    </source>
</evidence>
<sequence>MNRETAKTNVDAGAVTKLVSNVKDILSNAAVQIKALKGRPMAYILSEHGKPRTKAELCQILLSVINTICAILSAAFNVVENTSGWLIADTGVVFSKMLCATFTLVDGAYASIRPSLDSAINICTSLRMDTIMNGKYY</sequence>
<accession>A0A9P7K3A6</accession>
<keyword evidence="1" id="KW-0812">Transmembrane</keyword>
<name>A0A9P7K3A6_9AGAR</name>
<dbReference type="EMBL" id="JABCKI010006295">
    <property type="protein sequence ID" value="KAG5634725.1"/>
    <property type="molecule type" value="Genomic_DNA"/>
</dbReference>
<feature type="transmembrane region" description="Helical" evidence="1">
    <location>
        <begin position="60"/>
        <end position="79"/>
    </location>
</feature>
<reference evidence="2" key="1">
    <citation type="submission" date="2021-02" db="EMBL/GenBank/DDBJ databases">
        <authorList>
            <person name="Nieuwenhuis M."/>
            <person name="Van De Peppel L.J.J."/>
        </authorList>
    </citation>
    <scope>NUCLEOTIDE SEQUENCE</scope>
    <source>
        <strain evidence="2">D49</strain>
    </source>
</reference>
<keyword evidence="1" id="KW-1133">Transmembrane helix</keyword>
<comment type="caution">
    <text evidence="2">The sequence shown here is derived from an EMBL/GenBank/DDBJ whole genome shotgun (WGS) entry which is preliminary data.</text>
</comment>
<protein>
    <submittedName>
        <fullName evidence="2">Uncharacterized protein</fullName>
    </submittedName>
</protein>
<dbReference type="OrthoDB" id="3058618at2759"/>
<keyword evidence="3" id="KW-1185">Reference proteome</keyword>
<proteinExistence type="predicted"/>
<organism evidence="2 3">
    <name type="scientific">Sphagnurus paluster</name>
    <dbReference type="NCBI Taxonomy" id="117069"/>
    <lineage>
        <taxon>Eukaryota</taxon>
        <taxon>Fungi</taxon>
        <taxon>Dikarya</taxon>
        <taxon>Basidiomycota</taxon>
        <taxon>Agaricomycotina</taxon>
        <taxon>Agaricomycetes</taxon>
        <taxon>Agaricomycetidae</taxon>
        <taxon>Agaricales</taxon>
        <taxon>Tricholomatineae</taxon>
        <taxon>Lyophyllaceae</taxon>
        <taxon>Sphagnurus</taxon>
    </lineage>
</organism>
<keyword evidence="1" id="KW-0472">Membrane</keyword>